<sequence length="197" mass="22495">MLPEVKAFFDAIDDQNLRIETDRVYRAHPVPDWDHTMAPDQVEAYFEAEDKRNAAVRELEKAHKAKQAEAYQKLAASEDPLVRFLLTDPEVRAYPQHVHVVLRALPMSREEMEEFGDRQEWCHEFGRLFKHAERAGVLPEPAPDLADIEPLVREAANRFGTNERRLRTLVKKHLPDILASASAKAAQRAPEALPTTA</sequence>
<keyword evidence="2" id="KW-1185">Reference proteome</keyword>
<reference evidence="1" key="1">
    <citation type="submission" date="2022-11" db="EMBL/GenBank/DDBJ databases">
        <title>Nonomuraea corallina sp. nov., a new species of the genus Nonomuraea isolated from sea side sediment in Thai sea.</title>
        <authorList>
            <person name="Ngamcharungchit C."/>
            <person name="Matsumoto A."/>
            <person name="Suriyachadkun C."/>
            <person name="Panbangred W."/>
            <person name="Inahashi Y."/>
            <person name="Intra B."/>
        </authorList>
    </citation>
    <scope>NUCLEOTIDE SEQUENCE</scope>
    <source>
        <strain evidence="1">MCN248</strain>
    </source>
</reference>
<dbReference type="RefSeq" id="WP_270158057.1">
    <property type="nucleotide sequence ID" value="NZ_JAPNNL010000140.1"/>
</dbReference>
<dbReference type="Proteomes" id="UP001144036">
    <property type="component" value="Unassembled WGS sequence"/>
</dbReference>
<name>A0ABT4SIV9_9ACTN</name>
<evidence type="ECO:0000313" key="1">
    <source>
        <dbReference type="EMBL" id="MDA0637152.1"/>
    </source>
</evidence>
<organism evidence="1 2">
    <name type="scientific">Nonomuraea corallina</name>
    <dbReference type="NCBI Taxonomy" id="2989783"/>
    <lineage>
        <taxon>Bacteria</taxon>
        <taxon>Bacillati</taxon>
        <taxon>Actinomycetota</taxon>
        <taxon>Actinomycetes</taxon>
        <taxon>Streptosporangiales</taxon>
        <taxon>Streptosporangiaceae</taxon>
        <taxon>Nonomuraea</taxon>
    </lineage>
</organism>
<accession>A0ABT4SIV9</accession>
<comment type="caution">
    <text evidence="1">The sequence shown here is derived from an EMBL/GenBank/DDBJ whole genome shotgun (WGS) entry which is preliminary data.</text>
</comment>
<proteinExistence type="predicted"/>
<protein>
    <submittedName>
        <fullName evidence="1">Uncharacterized protein</fullName>
    </submittedName>
</protein>
<gene>
    <name evidence="1" type="ORF">OUY22_27440</name>
</gene>
<evidence type="ECO:0000313" key="2">
    <source>
        <dbReference type="Proteomes" id="UP001144036"/>
    </source>
</evidence>
<dbReference type="EMBL" id="JAPNNL010000140">
    <property type="protein sequence ID" value="MDA0637152.1"/>
    <property type="molecule type" value="Genomic_DNA"/>
</dbReference>